<keyword evidence="2" id="KW-0489">Methyltransferase</keyword>
<dbReference type="EMBL" id="WIGO01000294">
    <property type="protein sequence ID" value="KAF6818886.1"/>
    <property type="molecule type" value="Genomic_DNA"/>
</dbReference>
<sequence length="601" mass="66375">MLQRPAPRGYDTSCIQDSSFPLTLGPVMPFTDLLELLPSRECCDYLISKYFMHISPLYSVIHGPTFQNQYYDFWRSPTEASLSWLAVLFVVCSLAINTIEPDDPAVDQFLIRHDLATLESLLVLIYAISHNEGVERGWVLLGSALNIGIATRCSTPDVANPTKGEAERRQRCWAGILMLYTYQGILFRNIDLSFLLANNAALPASESGAGQPSDMSLTKFKLRLFRLSSEICGKISAAARLDEDALVRFDEKIAREQSDWDAAFLVNGAPSILDTSSYAHWCILQTYAHQLYLLLHRPFHRRQSSPFRAASREACLRSSAALINLHRQFSTALASCLLDDAGDPRVSEYKDMLIGVVTRVEGLQNASPVCARAFPVLRHLQYHQDGREQAVVNHILSQKDHLSGQPEAILAAIDEWSSRNQMLMTVGSRPERGEKVMEAISEAKPRVMVELGGYIGYSTIKFASAVKQAGGLRYVSLKFDEHYAELARSLVSLAGLDGFTEVMVGPASESLAKLAAQNVKIDLLFVDHTEELYASDVKLAEELGLVGAGALVVADNICSPAAKEYVDAMEADEKTGRGINKAKTWESSVSYFVLPTGKTVH</sequence>
<dbReference type="GO" id="GO:0008171">
    <property type="term" value="F:O-methyltransferase activity"/>
    <property type="evidence" value="ECO:0007669"/>
    <property type="project" value="InterPro"/>
</dbReference>
<dbReference type="EC" id="2.1.1.6" evidence="1"/>
<dbReference type="PANTHER" id="PTHR43836:SF2">
    <property type="entry name" value="CATECHOL O-METHYLTRANSFERASE 1-RELATED"/>
    <property type="match status" value="1"/>
</dbReference>
<accession>A0A8H6JU54</accession>
<gene>
    <name evidence="7" type="ORF">CPLU01_13175</name>
</gene>
<dbReference type="InterPro" id="IPR029063">
    <property type="entry name" value="SAM-dependent_MTases_sf"/>
</dbReference>
<evidence type="ECO:0000256" key="6">
    <source>
        <dbReference type="ARBA" id="ARBA00023453"/>
    </source>
</evidence>
<dbReference type="CDD" id="cd12148">
    <property type="entry name" value="fungal_TF_MHR"/>
    <property type="match status" value="1"/>
</dbReference>
<dbReference type="PANTHER" id="PTHR43836">
    <property type="entry name" value="CATECHOL O-METHYLTRANSFERASE 1-RELATED"/>
    <property type="match status" value="1"/>
</dbReference>
<keyword evidence="3" id="KW-0808">Transferase</keyword>
<dbReference type="Proteomes" id="UP000654918">
    <property type="component" value="Unassembled WGS sequence"/>
</dbReference>
<evidence type="ECO:0000313" key="7">
    <source>
        <dbReference type="EMBL" id="KAF6818886.1"/>
    </source>
</evidence>
<dbReference type="Gene3D" id="3.40.50.150">
    <property type="entry name" value="Vaccinia Virus protein VP39"/>
    <property type="match status" value="1"/>
</dbReference>
<dbReference type="GO" id="GO:0032259">
    <property type="term" value="P:methylation"/>
    <property type="evidence" value="ECO:0007669"/>
    <property type="project" value="UniProtKB-KW"/>
</dbReference>
<dbReference type="Pfam" id="PF01596">
    <property type="entry name" value="Methyltransf_3"/>
    <property type="match status" value="1"/>
</dbReference>
<evidence type="ECO:0000256" key="4">
    <source>
        <dbReference type="ARBA" id="ARBA00022691"/>
    </source>
</evidence>
<evidence type="ECO:0000256" key="1">
    <source>
        <dbReference type="ARBA" id="ARBA00012880"/>
    </source>
</evidence>
<evidence type="ECO:0000256" key="2">
    <source>
        <dbReference type="ARBA" id="ARBA00022603"/>
    </source>
</evidence>
<dbReference type="InterPro" id="IPR002935">
    <property type="entry name" value="SAM_O-MeTrfase"/>
</dbReference>
<dbReference type="GO" id="GO:0006584">
    <property type="term" value="P:catecholamine metabolic process"/>
    <property type="evidence" value="ECO:0007669"/>
    <property type="project" value="UniProtKB-KW"/>
</dbReference>
<evidence type="ECO:0000256" key="3">
    <source>
        <dbReference type="ARBA" id="ARBA00022679"/>
    </source>
</evidence>
<comment type="caution">
    <text evidence="7">The sequence shown here is derived from an EMBL/GenBank/DDBJ whole genome shotgun (WGS) entry which is preliminary data.</text>
</comment>
<reference evidence="7" key="1">
    <citation type="journal article" date="2020" name="Phytopathology">
        <title>Genome Sequence Resources of Colletotrichum truncatum, C. plurivorum, C. musicola, and C. sojae: Four Species Pathogenic to Soybean (Glycine max).</title>
        <authorList>
            <person name="Rogerio F."/>
            <person name="Boufleur T.R."/>
            <person name="Ciampi-Guillardi M."/>
            <person name="Sukno S.A."/>
            <person name="Thon M.R."/>
            <person name="Massola Junior N.S."/>
            <person name="Baroncelli R."/>
        </authorList>
    </citation>
    <scope>NUCLEOTIDE SEQUENCE</scope>
    <source>
        <strain evidence="7">LFN00145</strain>
    </source>
</reference>
<name>A0A8H6JU54_9PEZI</name>
<protein>
    <recommendedName>
        <fullName evidence="1">catechol O-methyltransferase</fullName>
        <ecNumber evidence="1">2.1.1.6</ecNumber>
    </recommendedName>
</protein>
<keyword evidence="8" id="KW-1185">Reference proteome</keyword>
<dbReference type="PROSITE" id="PS51682">
    <property type="entry name" value="SAM_OMT_I"/>
    <property type="match status" value="1"/>
</dbReference>
<keyword evidence="5" id="KW-0128">Catecholamine metabolism</keyword>
<proteinExistence type="inferred from homology"/>
<evidence type="ECO:0000256" key="5">
    <source>
        <dbReference type="ARBA" id="ARBA00022939"/>
    </source>
</evidence>
<dbReference type="SUPFAM" id="SSF53335">
    <property type="entry name" value="S-adenosyl-L-methionine-dependent methyltransferases"/>
    <property type="match status" value="1"/>
</dbReference>
<organism evidence="7 8">
    <name type="scientific">Colletotrichum plurivorum</name>
    <dbReference type="NCBI Taxonomy" id="2175906"/>
    <lineage>
        <taxon>Eukaryota</taxon>
        <taxon>Fungi</taxon>
        <taxon>Dikarya</taxon>
        <taxon>Ascomycota</taxon>
        <taxon>Pezizomycotina</taxon>
        <taxon>Sordariomycetes</taxon>
        <taxon>Hypocreomycetidae</taxon>
        <taxon>Glomerellales</taxon>
        <taxon>Glomerellaceae</taxon>
        <taxon>Colletotrichum</taxon>
        <taxon>Colletotrichum orchidearum species complex</taxon>
    </lineage>
</organism>
<dbReference type="AlphaFoldDB" id="A0A8H6JU54"/>
<comment type="similarity">
    <text evidence="6">Belongs to the class I-like SAM-binding methyltransferase superfamily. Cation-dependent O-methyltransferase family.</text>
</comment>
<keyword evidence="4" id="KW-0949">S-adenosyl-L-methionine</keyword>
<evidence type="ECO:0000313" key="8">
    <source>
        <dbReference type="Proteomes" id="UP000654918"/>
    </source>
</evidence>